<name>A0A5C2S442_9APHY</name>
<dbReference type="PROSITE" id="PS50833">
    <property type="entry name" value="BRIX"/>
    <property type="match status" value="1"/>
</dbReference>
<proteinExistence type="inferred from homology"/>
<sequence>PRTAIFVQGMHAGENMNAVMKDLVPVGAHMALKRPNMISFTKKNVVLLFEDASPLEFWSPKNETNMSMVGWSTRRRPHGMTFVHMFDYRVLE</sequence>
<feature type="non-terminal residue" evidence="5">
    <location>
        <position position="1"/>
    </location>
</feature>
<dbReference type="Pfam" id="PF04427">
    <property type="entry name" value="Brix"/>
    <property type="match status" value="1"/>
</dbReference>
<dbReference type="OrthoDB" id="407658at2759"/>
<dbReference type="GO" id="GO:0000463">
    <property type="term" value="P:maturation of LSU-rRNA from tricistronic rRNA transcript (SSU-rRNA, 5.8S rRNA, LSU-rRNA)"/>
    <property type="evidence" value="ECO:0007669"/>
    <property type="project" value="TreeGrafter"/>
</dbReference>
<protein>
    <recommendedName>
        <fullName evidence="4">Brix domain-containing protein</fullName>
    </recommendedName>
</protein>
<dbReference type="GO" id="GO:0019843">
    <property type="term" value="F:rRNA binding"/>
    <property type="evidence" value="ECO:0007669"/>
    <property type="project" value="InterPro"/>
</dbReference>
<evidence type="ECO:0000313" key="6">
    <source>
        <dbReference type="Proteomes" id="UP000313359"/>
    </source>
</evidence>
<dbReference type="PANTHER" id="PTHR12728:SF0">
    <property type="entry name" value="RIBOSOME PRODUCTION FACTOR 2 HOMOLOG"/>
    <property type="match status" value="1"/>
</dbReference>
<dbReference type="InterPro" id="IPR039770">
    <property type="entry name" value="Rpf2"/>
</dbReference>
<feature type="domain" description="Brix" evidence="4">
    <location>
        <begin position="2"/>
        <end position="92"/>
    </location>
</feature>
<evidence type="ECO:0000259" key="4">
    <source>
        <dbReference type="PROSITE" id="PS50833"/>
    </source>
</evidence>
<dbReference type="EMBL" id="ML122279">
    <property type="protein sequence ID" value="RPD57659.1"/>
    <property type="molecule type" value="Genomic_DNA"/>
</dbReference>
<dbReference type="PANTHER" id="PTHR12728">
    <property type="entry name" value="BRIX DOMAIN CONTAINING PROTEIN"/>
    <property type="match status" value="1"/>
</dbReference>
<comment type="subcellular location">
    <subcellularLocation>
        <location evidence="1">Nucleus</location>
        <location evidence="1">Nucleolus</location>
    </subcellularLocation>
</comment>
<dbReference type="GO" id="GO:0005730">
    <property type="term" value="C:nucleolus"/>
    <property type="evidence" value="ECO:0007669"/>
    <property type="project" value="UniProtKB-SubCell"/>
</dbReference>
<keyword evidence="6" id="KW-1185">Reference proteome</keyword>
<evidence type="ECO:0000313" key="5">
    <source>
        <dbReference type="EMBL" id="RPD57659.1"/>
    </source>
</evidence>
<dbReference type="Proteomes" id="UP000313359">
    <property type="component" value="Unassembled WGS sequence"/>
</dbReference>
<accession>A0A5C2S442</accession>
<evidence type="ECO:0000256" key="1">
    <source>
        <dbReference type="ARBA" id="ARBA00004604"/>
    </source>
</evidence>
<dbReference type="GO" id="GO:0000027">
    <property type="term" value="P:ribosomal large subunit assembly"/>
    <property type="evidence" value="ECO:0007669"/>
    <property type="project" value="InterPro"/>
</dbReference>
<evidence type="ECO:0000256" key="2">
    <source>
        <dbReference type="ARBA" id="ARBA00010782"/>
    </source>
</evidence>
<comment type="similarity">
    <text evidence="2">Belongs to the RPF2 family.</text>
</comment>
<organism evidence="5 6">
    <name type="scientific">Lentinus tigrinus ALCF2SS1-6</name>
    <dbReference type="NCBI Taxonomy" id="1328759"/>
    <lineage>
        <taxon>Eukaryota</taxon>
        <taxon>Fungi</taxon>
        <taxon>Dikarya</taxon>
        <taxon>Basidiomycota</taxon>
        <taxon>Agaricomycotina</taxon>
        <taxon>Agaricomycetes</taxon>
        <taxon>Polyporales</taxon>
        <taxon>Polyporaceae</taxon>
        <taxon>Lentinus</taxon>
    </lineage>
</organism>
<feature type="non-terminal residue" evidence="5">
    <location>
        <position position="92"/>
    </location>
</feature>
<keyword evidence="3" id="KW-0539">Nucleus</keyword>
<evidence type="ECO:0000256" key="3">
    <source>
        <dbReference type="ARBA" id="ARBA00023242"/>
    </source>
</evidence>
<gene>
    <name evidence="5" type="ORF">L227DRAFT_465382</name>
</gene>
<dbReference type="InterPro" id="IPR007109">
    <property type="entry name" value="Brix"/>
</dbReference>
<dbReference type="STRING" id="1328759.A0A5C2S442"/>
<reference evidence="5" key="1">
    <citation type="journal article" date="2018" name="Genome Biol. Evol.">
        <title>Genomics and development of Lentinus tigrinus, a white-rot wood-decaying mushroom with dimorphic fruiting bodies.</title>
        <authorList>
            <person name="Wu B."/>
            <person name="Xu Z."/>
            <person name="Knudson A."/>
            <person name="Carlson A."/>
            <person name="Chen N."/>
            <person name="Kovaka S."/>
            <person name="LaButti K."/>
            <person name="Lipzen A."/>
            <person name="Pennachio C."/>
            <person name="Riley R."/>
            <person name="Schakwitz W."/>
            <person name="Umezawa K."/>
            <person name="Ohm R.A."/>
            <person name="Grigoriev I.V."/>
            <person name="Nagy L.G."/>
            <person name="Gibbons J."/>
            <person name="Hibbett D."/>
        </authorList>
    </citation>
    <scope>NUCLEOTIDE SEQUENCE [LARGE SCALE GENOMIC DNA]</scope>
    <source>
        <strain evidence="5">ALCF2SS1-6</strain>
    </source>
</reference>
<dbReference type="AlphaFoldDB" id="A0A5C2S442"/>